<dbReference type="NCBIfam" id="TIGR04183">
    <property type="entry name" value="Por_Secre_tail"/>
    <property type="match status" value="1"/>
</dbReference>
<keyword evidence="1" id="KW-0732">Signal</keyword>
<comment type="caution">
    <text evidence="2">The sequence shown here is derived from an EMBL/GenBank/DDBJ whole genome shotgun (WGS) entry which is preliminary data.</text>
</comment>
<feature type="chain" id="PRO_5019533014" evidence="1">
    <location>
        <begin position="24"/>
        <end position="417"/>
    </location>
</feature>
<dbReference type="Pfam" id="PF02585">
    <property type="entry name" value="PIG-L"/>
    <property type="match status" value="1"/>
</dbReference>
<dbReference type="OrthoDB" id="6064917at2"/>
<feature type="signal peptide" evidence="1">
    <location>
        <begin position="1"/>
        <end position="23"/>
    </location>
</feature>
<dbReference type="Gene3D" id="3.40.50.10320">
    <property type="entry name" value="LmbE-like"/>
    <property type="match status" value="1"/>
</dbReference>
<reference evidence="2 3" key="1">
    <citation type="submission" date="2019-01" db="EMBL/GenBank/DDBJ databases">
        <title>Hymenobacter humicola sp. nov., isolated from soils in Antarctica.</title>
        <authorList>
            <person name="Sedlacek I."/>
            <person name="Holochova P."/>
            <person name="Kralova S."/>
            <person name="Pantucek R."/>
            <person name="Stankova E."/>
            <person name="Vrbovska V."/>
            <person name="Kristofova L."/>
            <person name="Svec P."/>
            <person name="Busse H.-J."/>
        </authorList>
    </citation>
    <scope>NUCLEOTIDE SEQUENCE [LARGE SCALE GENOMIC DNA]</scope>
    <source>
        <strain evidence="2 3">CCM 8852</strain>
    </source>
</reference>
<dbReference type="InterPro" id="IPR003737">
    <property type="entry name" value="GlcNAc_PI_deacetylase-related"/>
</dbReference>
<dbReference type="InterPro" id="IPR024078">
    <property type="entry name" value="LmbE-like_dom_sf"/>
</dbReference>
<evidence type="ECO:0000313" key="3">
    <source>
        <dbReference type="Proteomes" id="UP000284250"/>
    </source>
</evidence>
<dbReference type="AlphaFoldDB" id="A0A418R2E5"/>
<sequence length="417" mass="45394">MRALLLWVFLLGLVGLCPLSSRAQTGSGAGSGASAGQSPATKWTVVITAHPDDWQLFMGAAVCAEAQHSRRKVVLICLTGGQANEPSDTYWRGREAGHLASVRKAVDLGPTATPGAVVSTAATIVVNGHSIETHRYQNTISCYLHLPDGGVDGKGLVRGGGQSLKQLREAGKAIKPLDGGAAYTSWEELSQTIRALLAYEAVEAGRLTIHCPQPDERVNPIDHSDHRLAGLLALEATRQVECRYFQYAGYTIMRNPTNLTVTQQSWQMQVYRAYCQTMDAAGYPGAWDEKHLKFIGRQYAQVKHQTGTVLRPTAPAPAATSDEDEADASKLVLEPCYPNPVTVSGVLAYQLPVQEAVWLRILDIQGRVVQELQQGSTQTAGRHEQWLDLQRFPATGVYFAELRAGGQRRLCRVEVAR</sequence>
<dbReference type="InterPro" id="IPR026444">
    <property type="entry name" value="Secre_tail"/>
</dbReference>
<dbReference type="SUPFAM" id="SSF102588">
    <property type="entry name" value="LmbE-like"/>
    <property type="match status" value="1"/>
</dbReference>
<dbReference type="Proteomes" id="UP000284250">
    <property type="component" value="Unassembled WGS sequence"/>
</dbReference>
<organism evidence="2 3">
    <name type="scientific">Hymenobacter rubripertinctus</name>
    <dbReference type="NCBI Taxonomy" id="2029981"/>
    <lineage>
        <taxon>Bacteria</taxon>
        <taxon>Pseudomonadati</taxon>
        <taxon>Bacteroidota</taxon>
        <taxon>Cytophagia</taxon>
        <taxon>Cytophagales</taxon>
        <taxon>Hymenobacteraceae</taxon>
        <taxon>Hymenobacter</taxon>
    </lineage>
</organism>
<accession>A0A418R2E5</accession>
<gene>
    <name evidence="2" type="ORF">D0T11_06975</name>
</gene>
<evidence type="ECO:0000313" key="2">
    <source>
        <dbReference type="EMBL" id="RIY11544.1"/>
    </source>
</evidence>
<name>A0A418R2E5_9BACT</name>
<dbReference type="EMBL" id="QYCN01000008">
    <property type="protein sequence ID" value="RIY11544.1"/>
    <property type="molecule type" value="Genomic_DNA"/>
</dbReference>
<evidence type="ECO:0000256" key="1">
    <source>
        <dbReference type="SAM" id="SignalP"/>
    </source>
</evidence>
<protein>
    <submittedName>
        <fullName evidence="2">T9SS C-terminal target domain-containing protein</fullName>
    </submittedName>
</protein>
<proteinExistence type="predicted"/>
<keyword evidence="3" id="KW-1185">Reference proteome</keyword>